<comment type="similarity">
    <text evidence="2">Belongs to the binding-protein-dependent transport system permease family. FecCD subfamily.</text>
</comment>
<feature type="transmembrane region" description="Helical" evidence="8">
    <location>
        <begin position="887"/>
        <end position="915"/>
    </location>
</feature>
<feature type="transmembrane region" description="Helical" evidence="8">
    <location>
        <begin position="735"/>
        <end position="761"/>
    </location>
</feature>
<dbReference type="STRING" id="1236689.MMALV_11750"/>
<dbReference type="GO" id="GO:0022857">
    <property type="term" value="F:transmembrane transporter activity"/>
    <property type="evidence" value="ECO:0007669"/>
    <property type="project" value="InterPro"/>
</dbReference>
<keyword evidence="7 8" id="KW-0472">Membrane</keyword>
<dbReference type="PANTHER" id="PTHR30472:SF67">
    <property type="entry name" value="PERMEASE OF ABC TRANSPORTER-RELATED"/>
    <property type="match status" value="1"/>
</dbReference>
<dbReference type="Gene3D" id="2.130.10.10">
    <property type="entry name" value="YVTN repeat-like/Quinoprotein amine dehydrogenase"/>
    <property type="match status" value="2"/>
</dbReference>
<protein>
    <submittedName>
        <fullName evidence="9">Transport system permease protein</fullName>
    </submittedName>
</protein>
<dbReference type="SUPFAM" id="SSF50998">
    <property type="entry name" value="Quinoprotein alcohol dehydrogenase-like"/>
    <property type="match status" value="2"/>
</dbReference>
<dbReference type="GO" id="GO:0005886">
    <property type="term" value="C:plasma membrane"/>
    <property type="evidence" value="ECO:0007669"/>
    <property type="project" value="UniProtKB-SubCell"/>
</dbReference>
<keyword evidence="10" id="KW-1185">Reference proteome</keyword>
<evidence type="ECO:0000256" key="8">
    <source>
        <dbReference type="SAM" id="Phobius"/>
    </source>
</evidence>
<feature type="transmembrane region" description="Helical" evidence="8">
    <location>
        <begin position="843"/>
        <end position="861"/>
    </location>
</feature>
<dbReference type="eggNOG" id="arCOG01007">
    <property type="taxonomic scope" value="Archaea"/>
</dbReference>
<feature type="transmembrane region" description="Helical" evidence="8">
    <location>
        <begin position="703"/>
        <end position="723"/>
    </location>
</feature>
<evidence type="ECO:0000256" key="7">
    <source>
        <dbReference type="ARBA" id="ARBA00023136"/>
    </source>
</evidence>
<dbReference type="FunFam" id="1.10.3470.10:FF:000001">
    <property type="entry name" value="Vitamin B12 ABC transporter permease BtuC"/>
    <property type="match status" value="1"/>
</dbReference>
<dbReference type="GO" id="GO:0033214">
    <property type="term" value="P:siderophore-iron import into cell"/>
    <property type="evidence" value="ECO:0007669"/>
    <property type="project" value="TreeGrafter"/>
</dbReference>
<evidence type="ECO:0000256" key="1">
    <source>
        <dbReference type="ARBA" id="ARBA00004651"/>
    </source>
</evidence>
<dbReference type="PANTHER" id="PTHR30472">
    <property type="entry name" value="FERRIC ENTEROBACTIN TRANSPORT SYSTEM PERMEASE PROTEIN"/>
    <property type="match status" value="1"/>
</dbReference>
<evidence type="ECO:0000256" key="5">
    <source>
        <dbReference type="ARBA" id="ARBA00022692"/>
    </source>
</evidence>
<evidence type="ECO:0000256" key="4">
    <source>
        <dbReference type="ARBA" id="ARBA00022475"/>
    </source>
</evidence>
<name>M9SIK6_METAX</name>
<gene>
    <name evidence="9" type="ORF">MMALV_11750</name>
</gene>
<dbReference type="InterPro" id="IPR011047">
    <property type="entry name" value="Quinoprotein_ADH-like_sf"/>
</dbReference>
<comment type="subcellular location">
    <subcellularLocation>
        <location evidence="1">Cell membrane</location>
        <topology evidence="1">Multi-pass membrane protein</topology>
    </subcellularLocation>
</comment>
<keyword evidence="4" id="KW-1003">Cell membrane</keyword>
<feature type="transmembrane region" description="Helical" evidence="8">
    <location>
        <begin position="590"/>
        <end position="612"/>
    </location>
</feature>
<dbReference type="SUPFAM" id="SSF81345">
    <property type="entry name" value="ABC transporter involved in vitamin B12 uptake, BtuC"/>
    <property type="match status" value="1"/>
</dbReference>
<dbReference type="Gene3D" id="1.10.3470.10">
    <property type="entry name" value="ABC transporter involved in vitamin B12 uptake, BtuC"/>
    <property type="match status" value="1"/>
</dbReference>
<evidence type="ECO:0000313" key="9">
    <source>
        <dbReference type="EMBL" id="AGI85908.1"/>
    </source>
</evidence>
<feature type="transmembrane region" description="Helical" evidence="8">
    <location>
        <begin position="644"/>
        <end position="663"/>
    </location>
</feature>
<proteinExistence type="inferred from homology"/>
<dbReference type="CDD" id="cd06550">
    <property type="entry name" value="TM_ABC_iron-siderophores_like"/>
    <property type="match status" value="1"/>
</dbReference>
<dbReference type="Proteomes" id="UP000012672">
    <property type="component" value="Chromosome"/>
</dbReference>
<dbReference type="InterPro" id="IPR037294">
    <property type="entry name" value="ABC_BtuC-like"/>
</dbReference>
<dbReference type="InParanoid" id="M9SIK6"/>
<dbReference type="HOGENOM" id="CLU_312313_0_0_2"/>
<dbReference type="InterPro" id="IPR015943">
    <property type="entry name" value="WD40/YVTN_repeat-like_dom_sf"/>
</dbReference>
<dbReference type="GeneID" id="41321948"/>
<dbReference type="InterPro" id="IPR000522">
    <property type="entry name" value="ABC_transptr_permease_BtuC"/>
</dbReference>
<dbReference type="AlphaFoldDB" id="M9SIK6"/>
<keyword evidence="5 8" id="KW-0812">Transmembrane</keyword>
<feature type="transmembrane region" description="Helical" evidence="8">
    <location>
        <begin position="958"/>
        <end position="975"/>
    </location>
</feature>
<feature type="transmembrane region" description="Helical" evidence="8">
    <location>
        <begin position="767"/>
        <end position="788"/>
    </location>
</feature>
<dbReference type="Pfam" id="PF01032">
    <property type="entry name" value="FecCD"/>
    <property type="match status" value="1"/>
</dbReference>
<reference evidence="9 10" key="1">
    <citation type="journal article" date="2012" name="J. Bacteriol.">
        <title>Genome sequence of 'Candidatus Methanomethylophilus alvus' Mx1201, a methanogenic archaeon from the human gut belonging to a seventh order of methanogens.</title>
        <authorList>
            <person name="Borrel G."/>
            <person name="Harris H.M."/>
            <person name="Tottey W."/>
            <person name="Mihajlovski A."/>
            <person name="Parisot N."/>
            <person name="Peyretaillade E."/>
            <person name="Peyret P."/>
            <person name="Gribaldo S."/>
            <person name="O'Toole P.W."/>
            <person name="Brugere J.F."/>
        </authorList>
    </citation>
    <scope>NUCLEOTIDE SEQUENCE [LARGE SCALE GENOMIC DNA]</scope>
    <source>
        <strain evidence="9 10">Mx1201</strain>
    </source>
</reference>
<feature type="transmembrane region" description="Helical" evidence="8">
    <location>
        <begin position="795"/>
        <end position="816"/>
    </location>
</feature>
<evidence type="ECO:0000256" key="3">
    <source>
        <dbReference type="ARBA" id="ARBA00022448"/>
    </source>
</evidence>
<keyword evidence="6 8" id="KW-1133">Transmembrane helix</keyword>
<dbReference type="eggNOG" id="arCOG02479">
    <property type="taxonomic scope" value="Archaea"/>
</dbReference>
<feature type="transmembrane region" description="Helical" evidence="8">
    <location>
        <begin position="927"/>
        <end position="946"/>
    </location>
</feature>
<dbReference type="OrthoDB" id="53254at2157"/>
<dbReference type="RefSeq" id="WP_015505055.1">
    <property type="nucleotide sequence ID" value="NC_020913.1"/>
</dbReference>
<sequence>MTRKGTFVCLFAVAVLLFSAVPASLSSGAPEDGTYAGDLLIDYGNGNTDWVAVSAGATVGDTVASSLTAAGVECTLSGTVLSVAGKTSSTVGAADSGGSLSSKGTTGVTVTSTWHVFLWDRAASKWSEASDLSASYSGGPLAVAFYPDGIVPVETPDHRSSWTMVEADAENSANQTADLSGGSGSVEWSNFPKDIIGDYSAILYADGHAIVKYGYPKDGSRTASVISHNAETGEVEWRFDYSCTMYETTSCLIVGQYIYIPSTNGHIYRFEWAVGPGEGNSNVTTFDGMPWDSPTIIPNETDHDVMGRPYGEGASSMVCDSGAIYVKAYNGMLYCFDLDLRLVWSYQMGGRTYFTAPTVTDDYVAAGAYDGTMYILNKYDGSLICKELVYRTVIKDTPYGAVNTPVFVRTGSSYAVFTTYTDGRGMNTVTSGVAVYSFDGTSLTFVEDIRSDEIGSITSYLTRYVGDGFSGVIVAAYNGVYKVGTDGSRECINTYLSKTYCTHSAPTLVNGKTLYFITYSKSILFSMTVEGKVVGSAESPLKKQFSMAPVVVVDGRVLAGNDTGVFTVSGDLPPYTVEEYHAETPLWEKAALLIAVILVILAALWAVMRYGLKWEHPYRELHDRIFCYFFGENYTHNTKSKRKLRLVVAVGIILTSVVALASLCIGSETTMGVGEALSAAVSAIQKGGHSLTYEEMLIYNERLPRVIAAFAVGIGLSVAGAVYQAVIKNPLVEPYIMGVSSGAGTFAVAVITFGFTFFGFFSAGSTYLTAASAIVGGLLAFGCTMLLAEKTGGKSINYVLAGIVVGLVFSALQSLMMVEAGNKVSSALSWLYGSFANMGWDNLWLVLIPCLALSMVPLIWAKELNLVLLGEDQARQMGLDAKRFDRIMLILASVLTAFCVAFCGVIGFVGLVIPHLSRMIMGGDHRLMLPTAMAFGGFLMIAADLLSRILMTGYELPVGAITTIIGVPMFAYLLVRRGKSYDA</sequence>
<evidence type="ECO:0000256" key="2">
    <source>
        <dbReference type="ARBA" id="ARBA00007935"/>
    </source>
</evidence>
<evidence type="ECO:0000256" key="6">
    <source>
        <dbReference type="ARBA" id="ARBA00022989"/>
    </source>
</evidence>
<accession>M9SIK6</accession>
<dbReference type="KEGG" id="max:MMALV_11750"/>
<organism evidence="9 10">
    <name type="scientific">Methanomethylophilus alvi (strain Mx1201)</name>
    <dbReference type="NCBI Taxonomy" id="1236689"/>
    <lineage>
        <taxon>Archaea</taxon>
        <taxon>Methanobacteriati</taxon>
        <taxon>Thermoplasmatota</taxon>
        <taxon>Thermoplasmata</taxon>
        <taxon>Methanomassiliicoccales</taxon>
        <taxon>Methanomethylophilaceae</taxon>
        <taxon>Methanomethylophilus</taxon>
    </lineage>
</organism>
<keyword evidence="3" id="KW-0813">Transport</keyword>
<evidence type="ECO:0000313" key="10">
    <source>
        <dbReference type="Proteomes" id="UP000012672"/>
    </source>
</evidence>
<dbReference type="EMBL" id="CP004049">
    <property type="protein sequence ID" value="AGI85908.1"/>
    <property type="molecule type" value="Genomic_DNA"/>
</dbReference>